<organism evidence="1 2">
    <name type="scientific">Dentipellis fragilis</name>
    <dbReference type="NCBI Taxonomy" id="205917"/>
    <lineage>
        <taxon>Eukaryota</taxon>
        <taxon>Fungi</taxon>
        <taxon>Dikarya</taxon>
        <taxon>Basidiomycota</taxon>
        <taxon>Agaricomycotina</taxon>
        <taxon>Agaricomycetes</taxon>
        <taxon>Russulales</taxon>
        <taxon>Hericiaceae</taxon>
        <taxon>Dentipellis</taxon>
    </lineage>
</organism>
<dbReference type="EMBL" id="SEOQ01000135">
    <property type="protein sequence ID" value="TFY69516.1"/>
    <property type="molecule type" value="Genomic_DNA"/>
</dbReference>
<dbReference type="Proteomes" id="UP000298327">
    <property type="component" value="Unassembled WGS sequence"/>
</dbReference>
<comment type="caution">
    <text evidence="1">The sequence shown here is derived from an EMBL/GenBank/DDBJ whole genome shotgun (WGS) entry which is preliminary data.</text>
</comment>
<dbReference type="Pfam" id="PF11917">
    <property type="entry name" value="DUF3435"/>
    <property type="match status" value="1"/>
</dbReference>
<accession>A0A4Y9Z3X4</accession>
<protein>
    <submittedName>
        <fullName evidence="1">Uncharacterized protein</fullName>
    </submittedName>
</protein>
<gene>
    <name evidence="1" type="ORF">EVG20_g3124</name>
</gene>
<dbReference type="STRING" id="205917.A0A4Y9Z3X4"/>
<proteinExistence type="predicted"/>
<sequence>MPLQSRPRLTDEQRFQENLAEGQNRELYNKSLNGSSHSRALSALTLAKHAQARKLWAEYVPLADPTIPGPPLTAEIVPGTPVPHADHIKGFINNLASTCGVALITDKYRFAWSVRACIFTFFTLWAHHGHTDIPQETRRQAMAYLESPGFRKMREKLKPLADKVDLAIIIETMWRDTATFRTHRMRMQLILAALLIATSDNPGAILQSNGFCTTNQALSWRDISFHVKPNPSDPLHPIVSVVIRLHRPEDQCTNDSSWKEEEIFPEPPHGRCHCRFSLLLALALLDGIFSDVNSASDILKPVHAPREKHILRIKQDKADLPILRTECFQNGVWSIDDKNAMSYNLFRSQLYYFSLCARFCKHLTPDDLRLAAASLFSTQIGDFYVILRCGSLATRKNTAWPKTYGVVGHFIRLLAIIPSLFTLKKIITWAHGVVGYHVRFALVLIT</sequence>
<dbReference type="PANTHER" id="PTHR37535:SF3">
    <property type="entry name" value="FLUG DOMAIN-CONTAINING PROTEIN"/>
    <property type="match status" value="1"/>
</dbReference>
<dbReference type="InterPro" id="IPR021842">
    <property type="entry name" value="DUF3435"/>
</dbReference>
<evidence type="ECO:0000313" key="2">
    <source>
        <dbReference type="Proteomes" id="UP000298327"/>
    </source>
</evidence>
<dbReference type="OrthoDB" id="3066916at2759"/>
<reference evidence="1 2" key="1">
    <citation type="submission" date="2019-02" db="EMBL/GenBank/DDBJ databases">
        <title>Genome sequencing of the rare red list fungi Dentipellis fragilis.</title>
        <authorList>
            <person name="Buettner E."/>
            <person name="Kellner H."/>
        </authorList>
    </citation>
    <scope>NUCLEOTIDE SEQUENCE [LARGE SCALE GENOMIC DNA]</scope>
    <source>
        <strain evidence="1 2">DSM 105465</strain>
    </source>
</reference>
<evidence type="ECO:0000313" key="1">
    <source>
        <dbReference type="EMBL" id="TFY69516.1"/>
    </source>
</evidence>
<keyword evidence="2" id="KW-1185">Reference proteome</keyword>
<dbReference type="PANTHER" id="PTHR37535">
    <property type="entry name" value="FLUG DOMAIN PROTEIN"/>
    <property type="match status" value="1"/>
</dbReference>
<name>A0A4Y9Z3X4_9AGAM</name>
<dbReference type="AlphaFoldDB" id="A0A4Y9Z3X4"/>